<gene>
    <name evidence="2" type="ORF">OH76DRAFT_1409905</name>
</gene>
<reference evidence="2 3" key="1">
    <citation type="journal article" date="2018" name="Biotechnol. Biofuels">
        <title>Integrative visual omics of the white-rot fungus Polyporus brumalis exposes the biotechnological potential of its oxidative enzymes for delignifying raw plant biomass.</title>
        <authorList>
            <person name="Miyauchi S."/>
            <person name="Rancon A."/>
            <person name="Drula E."/>
            <person name="Hage H."/>
            <person name="Chaduli D."/>
            <person name="Favel A."/>
            <person name="Grisel S."/>
            <person name="Henrissat B."/>
            <person name="Herpoel-Gimbert I."/>
            <person name="Ruiz-Duenas F.J."/>
            <person name="Chevret D."/>
            <person name="Hainaut M."/>
            <person name="Lin J."/>
            <person name="Wang M."/>
            <person name="Pangilinan J."/>
            <person name="Lipzen A."/>
            <person name="Lesage-Meessen L."/>
            <person name="Navarro D."/>
            <person name="Riley R."/>
            <person name="Grigoriev I.V."/>
            <person name="Zhou S."/>
            <person name="Raouche S."/>
            <person name="Rosso M.N."/>
        </authorList>
    </citation>
    <scope>NUCLEOTIDE SEQUENCE [LARGE SCALE GENOMIC DNA]</scope>
    <source>
        <strain evidence="2 3">BRFM 1820</strain>
    </source>
</reference>
<accession>A0A371CTR1</accession>
<evidence type="ECO:0008006" key="4">
    <source>
        <dbReference type="Google" id="ProtNLM"/>
    </source>
</evidence>
<feature type="chain" id="PRO_5016811509" description="Secreted protein" evidence="1">
    <location>
        <begin position="34"/>
        <end position="80"/>
    </location>
</feature>
<keyword evidence="3" id="KW-1185">Reference proteome</keyword>
<name>A0A371CTR1_9APHY</name>
<feature type="signal peptide" evidence="1">
    <location>
        <begin position="1"/>
        <end position="33"/>
    </location>
</feature>
<evidence type="ECO:0000313" key="2">
    <source>
        <dbReference type="EMBL" id="RDX43659.1"/>
    </source>
</evidence>
<organism evidence="2 3">
    <name type="scientific">Lentinus brumalis</name>
    <dbReference type="NCBI Taxonomy" id="2498619"/>
    <lineage>
        <taxon>Eukaryota</taxon>
        <taxon>Fungi</taxon>
        <taxon>Dikarya</taxon>
        <taxon>Basidiomycota</taxon>
        <taxon>Agaricomycotina</taxon>
        <taxon>Agaricomycetes</taxon>
        <taxon>Polyporales</taxon>
        <taxon>Polyporaceae</taxon>
        <taxon>Lentinus</taxon>
    </lineage>
</organism>
<keyword evidence="1" id="KW-0732">Signal</keyword>
<dbReference type="AlphaFoldDB" id="A0A371CTR1"/>
<evidence type="ECO:0000313" key="3">
    <source>
        <dbReference type="Proteomes" id="UP000256964"/>
    </source>
</evidence>
<sequence>MRALRGLKSLLCLGIAFPHSLLVSFSFLNRCAGHNRHEFIFKDRLSLSCTTTTLSLLLQRWSGSGGSGADVRPGAQSVFS</sequence>
<evidence type="ECO:0000256" key="1">
    <source>
        <dbReference type="SAM" id="SignalP"/>
    </source>
</evidence>
<dbReference type="EMBL" id="KZ857461">
    <property type="protein sequence ID" value="RDX43659.1"/>
    <property type="molecule type" value="Genomic_DNA"/>
</dbReference>
<proteinExistence type="predicted"/>
<protein>
    <recommendedName>
        <fullName evidence="4">Secreted protein</fullName>
    </recommendedName>
</protein>
<dbReference type="Proteomes" id="UP000256964">
    <property type="component" value="Unassembled WGS sequence"/>
</dbReference>